<keyword evidence="4" id="KW-1185">Reference proteome</keyword>
<sequence length="1453" mass="155986">MPIGLNPSHRHKGQVTATFVRRELHFLNTWTVRGPAKLEADSKVPRRDDCEVRLPTAADQHRCLDRLDLEDGPASSAFRSGRKSDRHLLLLGSAEVKYNFQMETAMKLVVPATFRTSLQCREPAQLAQLQIHIGNDTISDSELARTMQEEEYALEPAASPVYAHGHTCMPRPLEPAQAMAGPPQASLLASRSQSSGGKHSSQGPLQQPKIGHQTLDPQLGAGTLDLAPQSVYGEYVLTSLSTTPASQTAHPKDIPVNLAAGYCKPASRELDEQLHLLGFVRLPTWANGGCFLSAIAFSARQDFMSAAHGSACFPTMSELHFWGQEVRQTTVAYIRQWAIDNPQEALSYFVQGIIQDPDYKHLSSFDDWLVGQSGPNSYTDETFMDFAALCLGCQIVSMWSSNGWWRVYPRDARLRSWLPPTTIRVIPVIFIEPPQSGDAGHFEILATSASSYKNALGFEDIDFSNDHHQLATRQAASSSNQQATGLSRDQEPMHSSPPDKALDGDSAVHMHEAQATLSPGSQPSLADGGGQATCPTTGTADLKKLGCSDASEAQSFQAIDSQVDGQTARDKATEAKLSGGHLAEVVSRKRSVGSADAQPSPRPTKRGQHSQQPVPPLLWTAQSPSTSRPDHKTSATVIDLCESDDTCMTKLQWLEADSGASSEHAACHSPPAAPKTPQGGRGSSIGKAQSSPSGRADVHSQQGQKQAASGSPQTPEHQTQDVNGQQQQQQQQQARLRWGAKGRRRHPSHKQHSAIQGKQKKARCARVILDSDDESSDPSWSPSTGQTGPAGLFGRSDSEDSSDDEPIETMVRRHQACATLRHSTPDDAISSGQEHALSAGGKHATGPPANGHADNELARRSGPPTTTGTDPYDSLLMLLSHNIWKQVAAPSKDAAATTKAPPSRQGPTNSPPIAAASSSCVLAAAALSALEADGGHARNSDPSVAFPGFVVPACGVSPTPPNLNRMNTAQPLTGLPSGDAPMTPTSIGNGLPKAQSPFSGASGASSIDNQQPARQRCHQMPDPVNEKPCAAHALATSPSDSQVIENDQHGAFGSPLEASGPPTPDQQCPDKFQALSACAPQLHQRPTGSSIPRLLMDNLRTAQCSSMKAQAEPSQVPRQDQVKAGPPAEPSSDKPPLADSGTTQRRRLPLAFIRRRHDAAASQVASAQLEVAKQELQQLQGALKSSEARREQDAAHLASMIQEIHLLREKATVQQAAISDHTLCAEHARKVSALNEQQAAAELELKNKQLEQLKSDVARQNETSQREIERLAAELRDSESRLQQVSAQHAAAMADISQLQQVLQDKNCKLHQSSAQFAAKMEMVQQLKLDAVVHKNAAVLLKSARHELQILRQQVQQAEIQQQQASAQQLTRDQQAAAQLKSTMKQLEQVGADAAQQHEADRREMAKLADVMKDMDTKRAAAGGTDSPAAGISSAAQQRADIETAQGSYCSRA</sequence>
<dbReference type="Proteomes" id="UP001438707">
    <property type="component" value="Unassembled WGS sequence"/>
</dbReference>
<dbReference type="PANTHER" id="PTHR23159:SF31">
    <property type="entry name" value="CENTROSOME-ASSOCIATED PROTEIN CEP250 ISOFORM X1"/>
    <property type="match status" value="1"/>
</dbReference>
<evidence type="ECO:0000313" key="3">
    <source>
        <dbReference type="EMBL" id="KAK9817371.1"/>
    </source>
</evidence>
<feature type="region of interest" description="Disordered" evidence="2">
    <location>
        <begin position="661"/>
        <end position="873"/>
    </location>
</feature>
<feature type="region of interest" description="Disordered" evidence="2">
    <location>
        <begin position="514"/>
        <end position="533"/>
    </location>
</feature>
<feature type="region of interest" description="Disordered" evidence="2">
    <location>
        <begin position="574"/>
        <end position="634"/>
    </location>
</feature>
<evidence type="ECO:0000256" key="2">
    <source>
        <dbReference type="SAM" id="MobiDB-lite"/>
    </source>
</evidence>
<name>A0AAW1Q653_9CHLO</name>
<gene>
    <name evidence="3" type="ORF">WJX74_007886</name>
</gene>
<feature type="region of interest" description="Disordered" evidence="2">
    <location>
        <begin position="172"/>
        <end position="218"/>
    </location>
</feature>
<accession>A0AAW1Q653</accession>
<dbReference type="EMBL" id="JALJOS010000073">
    <property type="protein sequence ID" value="KAK9817371.1"/>
    <property type="molecule type" value="Genomic_DNA"/>
</dbReference>
<evidence type="ECO:0000256" key="1">
    <source>
        <dbReference type="SAM" id="Coils"/>
    </source>
</evidence>
<feature type="region of interest" description="Disordered" evidence="2">
    <location>
        <begin position="1105"/>
        <end position="1144"/>
    </location>
</feature>
<keyword evidence="1" id="KW-0175">Coiled coil</keyword>
<feature type="region of interest" description="Disordered" evidence="2">
    <location>
        <begin position="890"/>
        <end position="913"/>
    </location>
</feature>
<evidence type="ECO:0000313" key="4">
    <source>
        <dbReference type="Proteomes" id="UP001438707"/>
    </source>
</evidence>
<feature type="compositionally biased region" description="Polar residues" evidence="2">
    <location>
        <begin position="471"/>
        <end position="487"/>
    </location>
</feature>
<protein>
    <submittedName>
        <fullName evidence="3">Uncharacterized protein</fullName>
    </submittedName>
</protein>
<feature type="compositionally biased region" description="Basic residues" evidence="2">
    <location>
        <begin position="738"/>
        <end position="764"/>
    </location>
</feature>
<feature type="compositionally biased region" description="Polar residues" evidence="2">
    <location>
        <begin position="996"/>
        <end position="1013"/>
    </location>
</feature>
<reference evidence="3 4" key="1">
    <citation type="journal article" date="2024" name="Nat. Commun.">
        <title>Phylogenomics reveals the evolutionary origins of lichenization in chlorophyte algae.</title>
        <authorList>
            <person name="Puginier C."/>
            <person name="Libourel C."/>
            <person name="Otte J."/>
            <person name="Skaloud P."/>
            <person name="Haon M."/>
            <person name="Grisel S."/>
            <person name="Petersen M."/>
            <person name="Berrin J.G."/>
            <person name="Delaux P.M."/>
            <person name="Dal Grande F."/>
            <person name="Keller J."/>
        </authorList>
    </citation>
    <scope>NUCLEOTIDE SEQUENCE [LARGE SCALE GENOMIC DNA]</scope>
    <source>
        <strain evidence="3 4">SAG 2145</strain>
    </source>
</reference>
<feature type="region of interest" description="Disordered" evidence="2">
    <location>
        <begin position="1389"/>
        <end position="1453"/>
    </location>
</feature>
<feature type="compositionally biased region" description="Polar residues" evidence="2">
    <location>
        <begin position="714"/>
        <end position="724"/>
    </location>
</feature>
<comment type="caution">
    <text evidence="3">The sequence shown here is derived from an EMBL/GenBank/DDBJ whole genome shotgun (WGS) entry which is preliminary data.</text>
</comment>
<proteinExistence type="predicted"/>
<organism evidence="3 4">
    <name type="scientific">Apatococcus lobatus</name>
    <dbReference type="NCBI Taxonomy" id="904363"/>
    <lineage>
        <taxon>Eukaryota</taxon>
        <taxon>Viridiplantae</taxon>
        <taxon>Chlorophyta</taxon>
        <taxon>core chlorophytes</taxon>
        <taxon>Trebouxiophyceae</taxon>
        <taxon>Chlorellales</taxon>
        <taxon>Chlorellaceae</taxon>
        <taxon>Apatococcus</taxon>
    </lineage>
</organism>
<feature type="coiled-coil region" evidence="1">
    <location>
        <begin position="1224"/>
        <end position="1288"/>
    </location>
</feature>
<feature type="compositionally biased region" description="Polar residues" evidence="2">
    <location>
        <begin position="1105"/>
        <end position="1118"/>
    </location>
</feature>
<feature type="compositionally biased region" description="Low complexity" evidence="2">
    <location>
        <begin position="184"/>
        <end position="203"/>
    </location>
</feature>
<feature type="region of interest" description="Disordered" evidence="2">
    <location>
        <begin position="995"/>
        <end position="1070"/>
    </location>
</feature>
<feature type="compositionally biased region" description="Polar residues" evidence="2">
    <location>
        <begin position="1036"/>
        <end position="1045"/>
    </location>
</feature>
<feature type="compositionally biased region" description="Low complexity" evidence="2">
    <location>
        <begin position="700"/>
        <end position="713"/>
    </location>
</feature>
<dbReference type="PANTHER" id="PTHR23159">
    <property type="entry name" value="CENTROSOMAL PROTEIN 2"/>
    <property type="match status" value="1"/>
</dbReference>
<feature type="coiled-coil region" evidence="1">
    <location>
        <begin position="1162"/>
        <end position="1189"/>
    </location>
</feature>
<feature type="compositionally biased region" description="Basic and acidic residues" evidence="2">
    <location>
        <begin position="1396"/>
        <end position="1419"/>
    </location>
</feature>
<feature type="region of interest" description="Disordered" evidence="2">
    <location>
        <begin position="470"/>
        <end position="504"/>
    </location>
</feature>
<feature type="compositionally biased region" description="Polar residues" evidence="2">
    <location>
        <begin position="515"/>
        <end position="524"/>
    </location>
</feature>